<dbReference type="EMBL" id="WJQT01000007">
    <property type="protein sequence ID" value="MRJ47195.1"/>
    <property type="molecule type" value="Genomic_DNA"/>
</dbReference>
<dbReference type="GO" id="GO:0006487">
    <property type="term" value="P:protein N-linked glycosylation"/>
    <property type="evidence" value="ECO:0007669"/>
    <property type="project" value="TreeGrafter"/>
</dbReference>
<dbReference type="Gene3D" id="1.50.10.10">
    <property type="match status" value="1"/>
</dbReference>
<keyword evidence="3" id="KW-0326">Glycosidase</keyword>
<dbReference type="GO" id="GO:0004573">
    <property type="term" value="F:Glc3Man9GlcNAc2 oligosaccharide glucosidase activity"/>
    <property type="evidence" value="ECO:0007669"/>
    <property type="project" value="InterPro"/>
</dbReference>
<gene>
    <name evidence="5" type="ORF">GF867_06425</name>
</gene>
<organism evidence="5 6">
    <name type="scientific">Fundicoccus ignavus</name>
    <dbReference type="NCBI Taxonomy" id="2664442"/>
    <lineage>
        <taxon>Bacteria</taxon>
        <taxon>Bacillati</taxon>
        <taxon>Bacillota</taxon>
        <taxon>Bacilli</taxon>
        <taxon>Lactobacillales</taxon>
        <taxon>Aerococcaceae</taxon>
        <taxon>Fundicoccus</taxon>
    </lineage>
</organism>
<comment type="caution">
    <text evidence="5">The sequence shown here is derived from an EMBL/GenBank/DDBJ whole genome shotgun (WGS) entry which is preliminary data.</text>
</comment>
<dbReference type="AlphaFoldDB" id="A0A844CHL3"/>
<sequence length="557" mass="64396">MRIDITKIPFSRFGSYFVISCIEKEFWLRDVRGGDEAPSQLFKLIFDQPVDYHCTETQLTIYHKNYPTAKVEFIMPEANSLHIRTTGMSVEMVADKIRYDTFNAIGNDEFEYISYKKEMKYRLSLLTGVVNVDAPWKIVGNERISLTLMPDSELHMVNYRVVLREEKSVISFEDSQVKLQDNYQIWRNKMPTSHERYQESHELATYLLWANTVSQDGLLTHDITYMSKNWMQNIWSWDNCFNAILLAEQYPALAYQQLEVFIDHQDTSGAYPDFINDKYVSYNCVKPPIHAWAYQKMMSINNYFCEPARLSVIYDSFVANTNFWLNYRMEDGLPYYTHGNDSGWDNASIFHEGFPVTAPDLSAYLIQQMDILASMAQELGKLDESSNWQRQADDLFDRFLPAFNVDGQLRAFHTYSKELVKSTSSAMLYLPIVIAYRLDKKLSSSLVQQLLSRFECRYGLATEEATSPMFKGDGYWLGPIWAPETYIFVDALNRAGYQEAAYRISEKFCEAALIGGLAENYNPHTAEGNDDLAFSWTSSVFLLLANSIMKGDSDNDK</sequence>
<evidence type="ECO:0000313" key="6">
    <source>
        <dbReference type="Proteomes" id="UP000440066"/>
    </source>
</evidence>
<dbReference type="SUPFAM" id="SSF48208">
    <property type="entry name" value="Six-hairpin glycosidases"/>
    <property type="match status" value="1"/>
</dbReference>
<proteinExistence type="inferred from homology"/>
<dbReference type="PANTHER" id="PTHR10412">
    <property type="entry name" value="MANNOSYL-OLIGOSACCHARIDE GLUCOSIDASE"/>
    <property type="match status" value="1"/>
</dbReference>
<dbReference type="InterPro" id="IPR054491">
    <property type="entry name" value="MGH1-like_GH"/>
</dbReference>
<reference evidence="5 6" key="1">
    <citation type="submission" date="2019-11" db="EMBL/GenBank/DDBJ databases">
        <title>Characterisation of Fundicoccus ignavus gen. nov. sp. nov., a novel genus of the family Aerococcaceae from bulk tank milk.</title>
        <authorList>
            <person name="Siebert A."/>
            <person name="Huptas C."/>
            <person name="Wenning M."/>
            <person name="Scherer S."/>
            <person name="Doll E.V."/>
        </authorList>
    </citation>
    <scope>NUCLEOTIDE SEQUENCE [LARGE SCALE GENOMIC DNA]</scope>
    <source>
        <strain evidence="5 6">DSM 109652</strain>
    </source>
</reference>
<name>A0A844CHL3_9LACT</name>
<evidence type="ECO:0000256" key="3">
    <source>
        <dbReference type="ARBA" id="ARBA00023295"/>
    </source>
</evidence>
<evidence type="ECO:0000313" key="5">
    <source>
        <dbReference type="EMBL" id="MRJ47195.1"/>
    </source>
</evidence>
<evidence type="ECO:0000256" key="1">
    <source>
        <dbReference type="ARBA" id="ARBA00010833"/>
    </source>
</evidence>
<dbReference type="PANTHER" id="PTHR10412:SF11">
    <property type="entry name" value="MANNOSYL-OLIGOSACCHARIDE GLUCOSIDASE"/>
    <property type="match status" value="1"/>
</dbReference>
<evidence type="ECO:0000259" key="4">
    <source>
        <dbReference type="Pfam" id="PF22422"/>
    </source>
</evidence>
<dbReference type="Proteomes" id="UP000440066">
    <property type="component" value="Unassembled WGS sequence"/>
</dbReference>
<dbReference type="RefSeq" id="WP_153832281.1">
    <property type="nucleotide sequence ID" value="NZ_WJQT01000007.1"/>
</dbReference>
<dbReference type="InterPro" id="IPR008928">
    <property type="entry name" value="6-hairpin_glycosidase_sf"/>
</dbReference>
<evidence type="ECO:0000256" key="2">
    <source>
        <dbReference type="ARBA" id="ARBA00022801"/>
    </source>
</evidence>
<protein>
    <recommendedName>
        <fullName evidence="4">Mannosylglycerate hydrolase MGH1-like glycoside hydrolase domain-containing protein</fullName>
    </recommendedName>
</protein>
<keyword evidence="2" id="KW-0378">Hydrolase</keyword>
<feature type="domain" description="Mannosylglycerate hydrolase MGH1-like glycoside hydrolase" evidence="4">
    <location>
        <begin position="233"/>
        <end position="537"/>
    </location>
</feature>
<dbReference type="InterPro" id="IPR004888">
    <property type="entry name" value="Glycoside_hydrolase_63"/>
</dbReference>
<dbReference type="Pfam" id="PF22422">
    <property type="entry name" value="MGH1-like_GH"/>
    <property type="match status" value="1"/>
</dbReference>
<dbReference type="GO" id="GO:0009311">
    <property type="term" value="P:oligosaccharide metabolic process"/>
    <property type="evidence" value="ECO:0007669"/>
    <property type="project" value="InterPro"/>
</dbReference>
<accession>A0A844CHL3</accession>
<comment type="similarity">
    <text evidence="1">Belongs to the glycosyl hydrolase 63 family.</text>
</comment>
<dbReference type="InterPro" id="IPR012341">
    <property type="entry name" value="6hp_glycosidase-like_sf"/>
</dbReference>